<protein>
    <submittedName>
        <fullName evidence="1">Transcriptional regulator</fullName>
    </submittedName>
</protein>
<reference evidence="1 2" key="1">
    <citation type="submission" date="2019-04" db="EMBL/GenBank/DDBJ databases">
        <title>Draft genome sequences for three unisolated Alnus-infective Frankia Sp+ strains, AgTrS, AiOr and AvVan, the first sequenced Frankia strains able to sporulate in-planta.</title>
        <authorList>
            <person name="Bethencourt L."/>
            <person name="Vautrin F."/>
            <person name="Taib N."/>
            <person name="Dubost A."/>
            <person name="Castro-Garcia L."/>
            <person name="Imbaud O."/>
            <person name="Abrouk D."/>
            <person name="Fournier P."/>
            <person name="Briolay J."/>
            <person name="Nguyen A."/>
            <person name="Normand P."/>
            <person name="Fernandez M.P."/>
            <person name="Brochier-Armanet C."/>
            <person name="Herrera-Belaroussi A."/>
        </authorList>
    </citation>
    <scope>NUCLEOTIDE SEQUENCE [LARGE SCALE GENOMIC DNA]</scope>
    <source>
        <strain evidence="1 2">AvVan</strain>
    </source>
</reference>
<evidence type="ECO:0000313" key="2">
    <source>
        <dbReference type="Proteomes" id="UP000305282"/>
    </source>
</evidence>
<dbReference type="EMBL" id="SSXH01000120">
    <property type="protein sequence ID" value="THJ75140.1"/>
    <property type="molecule type" value="Genomic_DNA"/>
</dbReference>
<keyword evidence="2" id="KW-1185">Reference proteome</keyword>
<dbReference type="Proteomes" id="UP000305282">
    <property type="component" value="Unassembled WGS sequence"/>
</dbReference>
<gene>
    <name evidence="1" type="ORF">E7Y31_07325</name>
</gene>
<accession>A0A4S5ESS7</accession>
<proteinExistence type="predicted"/>
<sequence>MSARGRSRFAEVIRREPIDLAVACHLLAAEADATTDDTDAAATLEA</sequence>
<name>A0A4S5ESS7_9ACTN</name>
<dbReference type="AlphaFoldDB" id="A0A4S5ESS7"/>
<organism evidence="1 2">
    <name type="scientific">Candidatus Frankia alpina</name>
    <dbReference type="NCBI Taxonomy" id="2699483"/>
    <lineage>
        <taxon>Bacteria</taxon>
        <taxon>Bacillati</taxon>
        <taxon>Actinomycetota</taxon>
        <taxon>Actinomycetes</taxon>
        <taxon>Frankiales</taxon>
        <taxon>Frankiaceae</taxon>
        <taxon>Frankia</taxon>
    </lineage>
</organism>
<evidence type="ECO:0000313" key="1">
    <source>
        <dbReference type="EMBL" id="THJ75140.1"/>
    </source>
</evidence>
<comment type="caution">
    <text evidence="1">The sequence shown here is derived from an EMBL/GenBank/DDBJ whole genome shotgun (WGS) entry which is preliminary data.</text>
</comment>
<feature type="non-terminal residue" evidence="1">
    <location>
        <position position="46"/>
    </location>
</feature>